<keyword evidence="2" id="KW-1185">Reference proteome</keyword>
<evidence type="ECO:0000313" key="1">
    <source>
        <dbReference type="EMBL" id="MDR6784077.1"/>
    </source>
</evidence>
<protein>
    <submittedName>
        <fullName evidence="1">Uncharacterized protein</fullName>
    </submittedName>
</protein>
<proteinExistence type="predicted"/>
<accession>A0ACC6KXS6</accession>
<dbReference type="EMBL" id="JAVDTF010000002">
    <property type="protein sequence ID" value="MDR6784077.1"/>
    <property type="molecule type" value="Genomic_DNA"/>
</dbReference>
<name>A0ACC6KXS6_9SPHI</name>
<gene>
    <name evidence="1" type="ORF">J2X78_002642</name>
</gene>
<reference evidence="1" key="1">
    <citation type="submission" date="2023-07" db="EMBL/GenBank/DDBJ databases">
        <title>Sorghum-associated microbial communities from plants grown in Nebraska, USA.</title>
        <authorList>
            <person name="Schachtman D."/>
        </authorList>
    </citation>
    <scope>NUCLEOTIDE SEQUENCE</scope>
    <source>
        <strain evidence="1">2697</strain>
    </source>
</reference>
<dbReference type="Proteomes" id="UP001246858">
    <property type="component" value="Unassembled WGS sequence"/>
</dbReference>
<sequence>MKFRHFLITRFNITTGYSTGTELQDNWLNDRCDLFEKYCLPSVASQSCPNFSWIILMHEKTPLEHISRVKKALSQRLIQFDILLVNIDADKSLRDYFISLPSPPEFIITSRLDNDDAIHCDFIDCIQKLFFEQEYEFIEFINGYSYSVLNNNLRQRVFEGNPFVSLIEKYSNSITTVHCGPHLKLREKGKFKVLKKPVGWMQMIHGGNVWNRETGELVTEDVHAIKEKFGFRVE</sequence>
<organism evidence="1 2">
    <name type="scientific">Pedobacter africanus</name>
    <dbReference type="NCBI Taxonomy" id="151894"/>
    <lineage>
        <taxon>Bacteria</taxon>
        <taxon>Pseudomonadati</taxon>
        <taxon>Bacteroidota</taxon>
        <taxon>Sphingobacteriia</taxon>
        <taxon>Sphingobacteriales</taxon>
        <taxon>Sphingobacteriaceae</taxon>
        <taxon>Pedobacter</taxon>
    </lineage>
</organism>
<evidence type="ECO:0000313" key="2">
    <source>
        <dbReference type="Proteomes" id="UP001246858"/>
    </source>
</evidence>
<comment type="caution">
    <text evidence="1">The sequence shown here is derived from an EMBL/GenBank/DDBJ whole genome shotgun (WGS) entry which is preliminary data.</text>
</comment>